<keyword evidence="1" id="KW-1133">Transmembrane helix</keyword>
<dbReference type="EMBL" id="AP027081">
    <property type="protein sequence ID" value="BDU77800.1"/>
    <property type="molecule type" value="Genomic_DNA"/>
</dbReference>
<protein>
    <submittedName>
        <fullName evidence="2">Uncharacterized protein</fullName>
    </submittedName>
</protein>
<feature type="transmembrane region" description="Helical" evidence="1">
    <location>
        <begin position="54"/>
        <end position="77"/>
    </location>
</feature>
<dbReference type="RefSeq" id="WP_243346138.1">
    <property type="nucleotide sequence ID" value="NZ_AP027081.1"/>
</dbReference>
<evidence type="ECO:0000313" key="2">
    <source>
        <dbReference type="EMBL" id="BDU77800.1"/>
    </source>
</evidence>
<feature type="transmembrane region" description="Helical" evidence="1">
    <location>
        <begin position="98"/>
        <end position="127"/>
    </location>
</feature>
<reference evidence="2" key="1">
    <citation type="journal article" date="2023" name="Int. J. Syst. Evol. Microbiol.">
        <title>Mesoterricola silvestris gen. nov., sp. nov., Mesoterricola sediminis sp. nov., Geothrix oryzae sp. nov., Geothrix edaphica sp. nov., Geothrix rubra sp. nov., and Geothrix limicola sp. nov., six novel members of Acidobacteriota isolated from soils.</title>
        <authorList>
            <person name="Itoh H."/>
            <person name="Sugisawa Y."/>
            <person name="Mise K."/>
            <person name="Xu Z."/>
            <person name="Kuniyasu M."/>
            <person name="Ushijima N."/>
            <person name="Kawano K."/>
            <person name="Kobayashi E."/>
            <person name="Shiratori Y."/>
            <person name="Masuda Y."/>
            <person name="Senoo K."/>
        </authorList>
    </citation>
    <scope>NUCLEOTIDE SEQUENCE</scope>
    <source>
        <strain evidence="2">W786</strain>
    </source>
</reference>
<feature type="transmembrane region" description="Helical" evidence="1">
    <location>
        <begin position="464"/>
        <end position="483"/>
    </location>
</feature>
<feature type="transmembrane region" description="Helical" evidence="1">
    <location>
        <begin position="320"/>
        <end position="343"/>
    </location>
</feature>
<gene>
    <name evidence="2" type="ORF">METESE_27580</name>
</gene>
<feature type="transmembrane region" description="Helical" evidence="1">
    <location>
        <begin position="230"/>
        <end position="249"/>
    </location>
</feature>
<proteinExistence type="predicted"/>
<name>A0AA48GY75_9BACT</name>
<feature type="transmembrane region" description="Helical" evidence="1">
    <location>
        <begin position="168"/>
        <end position="187"/>
    </location>
</feature>
<evidence type="ECO:0000313" key="3">
    <source>
        <dbReference type="Proteomes" id="UP001228113"/>
    </source>
</evidence>
<keyword evidence="1" id="KW-0472">Membrane</keyword>
<organism evidence="2 3">
    <name type="scientific">Mesoterricola sediminis</name>
    <dbReference type="NCBI Taxonomy" id="2927980"/>
    <lineage>
        <taxon>Bacteria</taxon>
        <taxon>Pseudomonadati</taxon>
        <taxon>Acidobacteriota</taxon>
        <taxon>Holophagae</taxon>
        <taxon>Holophagales</taxon>
        <taxon>Holophagaceae</taxon>
        <taxon>Mesoterricola</taxon>
    </lineage>
</organism>
<keyword evidence="3" id="KW-1185">Reference proteome</keyword>
<dbReference type="KEGG" id="msea:METESE_27580"/>
<feature type="transmembrane region" description="Helical" evidence="1">
    <location>
        <begin position="370"/>
        <end position="390"/>
    </location>
</feature>
<feature type="transmembrane region" description="Helical" evidence="1">
    <location>
        <begin position="133"/>
        <end position="156"/>
    </location>
</feature>
<evidence type="ECO:0000256" key="1">
    <source>
        <dbReference type="SAM" id="Phobius"/>
    </source>
</evidence>
<sequence length="516" mass="56939">MDVNLFRAALYSEKLKNNPRKRKGLIVFLCIISIPSLVATGIFSHYAANALGHANPYIIGLVMANLLLGSGTLSGIWDGTCTLNFEPFRPFIAPPHALFLSELVASLFTPIKVFLWIIGLAACFGASLAHPSLLFSVIPCIPLMLLWLICLEHLVGSVSRHVGSSLKILAIYAVVFFAMRALISFLLKGQTLRSLPIEQFGIHLAPWLPTTQLVLCWEAILSGGWPPLNAIGLAVGWTIILIFATYGVLRRDLLGETRHQADMGFRKPWTFDRLWMGVAKYRWYGIISSKNGRIFLFLPFIALLSLIEPLAVGLRPGPSWTVGCMSWVMLPLGGKFSCALFGFDRASVRGYWTLPLEDSDLLLGKLAGTLLYKFTVVFLLMLCAVFATPMPPSLCLYAFLLCSTLALAQARVGLRFSIQHPQPLDPKGMNPSEMDDTGLKRLGLLLLPWAILMFIWVICLNLAPWLLGIALFLALLTEAFALYKSLLRSCGLLHSQRDQLTAALEHSNGADQLPNC</sequence>
<feature type="transmembrane region" description="Helical" evidence="1">
    <location>
        <begin position="294"/>
        <end position="314"/>
    </location>
</feature>
<feature type="transmembrane region" description="Helical" evidence="1">
    <location>
        <begin position="24"/>
        <end position="48"/>
    </location>
</feature>
<keyword evidence="1" id="KW-0812">Transmembrane</keyword>
<dbReference type="Proteomes" id="UP001228113">
    <property type="component" value="Chromosome"/>
</dbReference>
<feature type="transmembrane region" description="Helical" evidence="1">
    <location>
        <begin position="396"/>
        <end position="418"/>
    </location>
</feature>
<dbReference type="AlphaFoldDB" id="A0AA48GY75"/>
<accession>A0AA48GY75</accession>
<feature type="transmembrane region" description="Helical" evidence="1">
    <location>
        <begin position="439"/>
        <end position="458"/>
    </location>
</feature>